<organism evidence="6 7">
    <name type="scientific">Microbacterium fluvii</name>
    <dbReference type="NCBI Taxonomy" id="415215"/>
    <lineage>
        <taxon>Bacteria</taxon>
        <taxon>Bacillati</taxon>
        <taxon>Actinomycetota</taxon>
        <taxon>Actinomycetes</taxon>
        <taxon>Micrococcales</taxon>
        <taxon>Microbacteriaceae</taxon>
        <taxon>Microbacterium</taxon>
    </lineage>
</organism>
<evidence type="ECO:0000256" key="3">
    <source>
        <dbReference type="ARBA" id="ARBA00022741"/>
    </source>
</evidence>
<gene>
    <name evidence="6" type="ORF">ACFQRL_07490</name>
</gene>
<evidence type="ECO:0000256" key="4">
    <source>
        <dbReference type="ARBA" id="ARBA00022840"/>
    </source>
</evidence>
<dbReference type="InterPro" id="IPR027417">
    <property type="entry name" value="P-loop_NTPase"/>
</dbReference>
<dbReference type="SUPFAM" id="SSF52540">
    <property type="entry name" value="P-loop containing nucleoside triphosphate hydrolases"/>
    <property type="match status" value="2"/>
</dbReference>
<dbReference type="Proteomes" id="UP001596507">
    <property type="component" value="Unassembled WGS sequence"/>
</dbReference>
<dbReference type="InterPro" id="IPR003593">
    <property type="entry name" value="AAA+_ATPase"/>
</dbReference>
<dbReference type="PROSITE" id="PS00211">
    <property type="entry name" value="ABC_TRANSPORTER_1"/>
    <property type="match status" value="2"/>
</dbReference>
<dbReference type="EMBL" id="JBHTBE010000001">
    <property type="protein sequence ID" value="MFC7268796.1"/>
    <property type="molecule type" value="Genomic_DNA"/>
</dbReference>
<comment type="caution">
    <text evidence="6">The sequence shown here is derived from an EMBL/GenBank/DDBJ whole genome shotgun (WGS) entry which is preliminary data.</text>
</comment>
<dbReference type="PANTHER" id="PTHR43553:SF24">
    <property type="entry name" value="ENERGY-COUPLING FACTOR TRANSPORTER ATP-BINDING PROTEIN ECFA1"/>
    <property type="match status" value="1"/>
</dbReference>
<evidence type="ECO:0000313" key="6">
    <source>
        <dbReference type="EMBL" id="MFC7268796.1"/>
    </source>
</evidence>
<feature type="domain" description="ABC transporter" evidence="5">
    <location>
        <begin position="9"/>
        <end position="249"/>
    </location>
</feature>
<dbReference type="InterPro" id="IPR050095">
    <property type="entry name" value="ECF_ABC_transporter_ATP-bd"/>
</dbReference>
<dbReference type="Gene3D" id="3.40.50.300">
    <property type="entry name" value="P-loop containing nucleotide triphosphate hydrolases"/>
    <property type="match status" value="2"/>
</dbReference>
<dbReference type="InterPro" id="IPR015856">
    <property type="entry name" value="ABC_transpr_CbiO/EcfA_su"/>
</dbReference>
<dbReference type="InterPro" id="IPR017871">
    <property type="entry name" value="ABC_transporter-like_CS"/>
</dbReference>
<reference evidence="7" key="1">
    <citation type="journal article" date="2019" name="Int. J. Syst. Evol. Microbiol.">
        <title>The Global Catalogue of Microorganisms (GCM) 10K type strain sequencing project: providing services to taxonomists for standard genome sequencing and annotation.</title>
        <authorList>
            <consortium name="The Broad Institute Genomics Platform"/>
            <consortium name="The Broad Institute Genome Sequencing Center for Infectious Disease"/>
            <person name="Wu L."/>
            <person name="Ma J."/>
        </authorList>
    </citation>
    <scope>NUCLEOTIDE SEQUENCE [LARGE SCALE GENOMIC DNA]</scope>
    <source>
        <strain evidence="7">CGMCC 1.15772</strain>
    </source>
</reference>
<accession>A0ABW2HCK7</accession>
<evidence type="ECO:0000259" key="5">
    <source>
        <dbReference type="PROSITE" id="PS50893"/>
    </source>
</evidence>
<dbReference type="SMART" id="SM00382">
    <property type="entry name" value="AAA"/>
    <property type="match status" value="2"/>
</dbReference>
<dbReference type="PROSITE" id="PS50893">
    <property type="entry name" value="ABC_TRANSPORTER_2"/>
    <property type="match status" value="2"/>
</dbReference>
<sequence length="497" mass="52645">MTAAAAAPARGAQISAAGWGWRHAGRDDWAVEGLDLRIGAGEHVLLLGPSGAGKSTLLHGIAGLLGGHEDGDETGALLVDGARPAQRRDRIGMVLQDPDSQVILSRVGDDVAFGMENLRVPRGSIWARVRTALARVGLVAPDDHDTSELSGGQKQRLALAGVIAMEPGLILLDEPTANLDPAGVREVRDAVAAVADETGATLVVIEHRTEIWLPVVDRAVVFGEGGIIADGPAAATIERERERLLAAGVWVPGAPLPRLQRTRSADDRVVLTASTLAVGYPSATHLPPRFDFEIRRGRTTVVTGPNGAGKSTLALTLGGLIPAAAGELAASADFAPDPRRPAPATWKSRELLTRIGSVFQDPEHQFLAATVRDELAIGPRALKFDDARIAEITDDLLRRLRLGHLADANPYTLSGGEKRRLSVATVLATAPSLIVLDEPTFGQDRRTWEELVRLIAGIVDAGTAVVAVTHDEEFAELLADDRIELPAWASAEEVVVR</sequence>
<proteinExistence type="inferred from homology"/>
<dbReference type="InterPro" id="IPR003439">
    <property type="entry name" value="ABC_transporter-like_ATP-bd"/>
</dbReference>
<keyword evidence="3" id="KW-0547">Nucleotide-binding</keyword>
<evidence type="ECO:0000313" key="7">
    <source>
        <dbReference type="Proteomes" id="UP001596507"/>
    </source>
</evidence>
<keyword evidence="2" id="KW-0813">Transport</keyword>
<keyword evidence="7" id="KW-1185">Reference proteome</keyword>
<dbReference type="CDD" id="cd03225">
    <property type="entry name" value="ABC_cobalt_CbiO_domain1"/>
    <property type="match status" value="2"/>
</dbReference>
<protein>
    <submittedName>
        <fullName evidence="6">ABC transporter ATP-binding protein</fullName>
    </submittedName>
</protein>
<dbReference type="Pfam" id="PF00005">
    <property type="entry name" value="ABC_tran"/>
    <property type="match status" value="2"/>
</dbReference>
<comment type="similarity">
    <text evidence="1">Belongs to the ABC transporter superfamily.</text>
</comment>
<dbReference type="RefSeq" id="WP_262873669.1">
    <property type="nucleotide sequence ID" value="NZ_BAABKW010000002.1"/>
</dbReference>
<name>A0ABW2HCK7_9MICO</name>
<keyword evidence="4 6" id="KW-0067">ATP-binding</keyword>
<evidence type="ECO:0000256" key="2">
    <source>
        <dbReference type="ARBA" id="ARBA00022448"/>
    </source>
</evidence>
<evidence type="ECO:0000256" key="1">
    <source>
        <dbReference type="ARBA" id="ARBA00005417"/>
    </source>
</evidence>
<feature type="domain" description="ABC transporter" evidence="5">
    <location>
        <begin position="271"/>
        <end position="496"/>
    </location>
</feature>
<dbReference type="PANTHER" id="PTHR43553">
    <property type="entry name" value="HEAVY METAL TRANSPORTER"/>
    <property type="match status" value="1"/>
</dbReference>
<dbReference type="GO" id="GO:0005524">
    <property type="term" value="F:ATP binding"/>
    <property type="evidence" value="ECO:0007669"/>
    <property type="project" value="UniProtKB-KW"/>
</dbReference>